<keyword evidence="10 11" id="KW-0546">Nucleotide metabolism</keyword>
<evidence type="ECO:0000256" key="12">
    <source>
        <dbReference type="PROSITE-ProRule" id="PRU00706"/>
    </source>
</evidence>
<dbReference type="Pfam" id="PF00334">
    <property type="entry name" value="NDK"/>
    <property type="match status" value="1"/>
</dbReference>
<evidence type="ECO:0000256" key="9">
    <source>
        <dbReference type="ARBA" id="ARBA00022842"/>
    </source>
</evidence>
<dbReference type="CDD" id="cd04413">
    <property type="entry name" value="NDPk_I"/>
    <property type="match status" value="1"/>
</dbReference>
<dbReference type="GO" id="GO:0004550">
    <property type="term" value="F:nucleoside diphosphate kinase activity"/>
    <property type="evidence" value="ECO:0007669"/>
    <property type="project" value="UniProtKB-EC"/>
</dbReference>
<evidence type="ECO:0000256" key="14">
    <source>
        <dbReference type="RuleBase" id="RU004013"/>
    </source>
</evidence>
<gene>
    <name evidence="11 16" type="primary">ndk</name>
    <name evidence="16" type="ORF">OOT00_03015</name>
</gene>
<dbReference type="RefSeq" id="WP_265423809.1">
    <property type="nucleotide sequence ID" value="NZ_JAPFPW010000002.1"/>
</dbReference>
<feature type="active site" description="Pros-phosphohistidine intermediate" evidence="11 12">
    <location>
        <position position="115"/>
    </location>
</feature>
<comment type="cofactor">
    <cofactor evidence="11">
        <name>Mg(2+)</name>
        <dbReference type="ChEBI" id="CHEBI:18420"/>
    </cofactor>
</comment>
<name>A0ABT3N657_9BACT</name>
<feature type="binding site" evidence="11 12">
    <location>
        <position position="9"/>
    </location>
    <ligand>
        <name>ATP</name>
        <dbReference type="ChEBI" id="CHEBI:30616"/>
    </ligand>
</feature>
<keyword evidence="9 11" id="KW-0460">Magnesium</keyword>
<evidence type="ECO:0000313" key="16">
    <source>
        <dbReference type="EMBL" id="MCW7752951.1"/>
    </source>
</evidence>
<accession>A0ABT3N657</accession>
<feature type="binding site" evidence="11 12">
    <location>
        <position position="102"/>
    </location>
    <ligand>
        <name>ATP</name>
        <dbReference type="ChEBI" id="CHEBI:30616"/>
    </ligand>
</feature>
<evidence type="ECO:0000256" key="6">
    <source>
        <dbReference type="ARBA" id="ARBA00022741"/>
    </source>
</evidence>
<dbReference type="InterPro" id="IPR023005">
    <property type="entry name" value="Nucleoside_diP_kinase_AS"/>
</dbReference>
<dbReference type="SMART" id="SM00562">
    <property type="entry name" value="NDK"/>
    <property type="match status" value="1"/>
</dbReference>
<dbReference type="PROSITE" id="PS51374">
    <property type="entry name" value="NDPK_LIKE"/>
    <property type="match status" value="1"/>
</dbReference>
<evidence type="ECO:0000256" key="1">
    <source>
        <dbReference type="ARBA" id="ARBA00008142"/>
    </source>
</evidence>
<comment type="catalytic activity">
    <reaction evidence="11 14">
        <text>a 2'-deoxyribonucleoside 5'-diphosphate + ATP = a 2'-deoxyribonucleoside 5'-triphosphate + ADP</text>
        <dbReference type="Rhea" id="RHEA:44640"/>
        <dbReference type="ChEBI" id="CHEBI:30616"/>
        <dbReference type="ChEBI" id="CHEBI:61560"/>
        <dbReference type="ChEBI" id="CHEBI:73316"/>
        <dbReference type="ChEBI" id="CHEBI:456216"/>
        <dbReference type="EC" id="2.7.4.6"/>
    </reaction>
</comment>
<evidence type="ECO:0000313" key="17">
    <source>
        <dbReference type="Proteomes" id="UP001209681"/>
    </source>
</evidence>
<keyword evidence="7 11" id="KW-0418">Kinase</keyword>
<keyword evidence="3 11" id="KW-0597">Phosphoprotein</keyword>
<feature type="binding site" evidence="11 12">
    <location>
        <position position="91"/>
    </location>
    <ligand>
        <name>ATP</name>
        <dbReference type="ChEBI" id="CHEBI:30616"/>
    </ligand>
</feature>
<evidence type="ECO:0000256" key="7">
    <source>
        <dbReference type="ARBA" id="ARBA00022777"/>
    </source>
</evidence>
<keyword evidence="5 11" id="KW-0479">Metal-binding</keyword>
<keyword evidence="8 11" id="KW-0067">ATP-binding</keyword>
<dbReference type="SUPFAM" id="SSF54919">
    <property type="entry name" value="Nucleoside diphosphate kinase, NDK"/>
    <property type="match status" value="1"/>
</dbReference>
<feature type="binding site" evidence="11 12">
    <location>
        <position position="112"/>
    </location>
    <ligand>
        <name>ATP</name>
        <dbReference type="ChEBI" id="CHEBI:30616"/>
    </ligand>
</feature>
<dbReference type="InterPro" id="IPR034907">
    <property type="entry name" value="NDK-like_dom"/>
</dbReference>
<comment type="caution">
    <text evidence="16">The sequence shown here is derived from an EMBL/GenBank/DDBJ whole genome shotgun (WGS) entry which is preliminary data.</text>
</comment>
<dbReference type="EMBL" id="JAPFPW010000002">
    <property type="protein sequence ID" value="MCW7752951.1"/>
    <property type="molecule type" value="Genomic_DNA"/>
</dbReference>
<protein>
    <recommendedName>
        <fullName evidence="11 14">Nucleoside diphosphate kinase</fullName>
        <shortName evidence="11">NDK</shortName>
        <shortName evidence="11">NDP kinase</shortName>
        <ecNumber evidence="11 14">2.7.4.6</ecNumber>
    </recommendedName>
    <alternativeName>
        <fullName evidence="11">Nucleoside-2-P kinase</fullName>
    </alternativeName>
</protein>
<reference evidence="16 17" key="1">
    <citation type="submission" date="2022-11" db="EMBL/GenBank/DDBJ databases">
        <title>Desulfobotulus tamanensis H1 sp. nov. - anaerobic, alkaliphilic, sulphate reducing bacterium isolated from terrestrial mud volcano.</title>
        <authorList>
            <person name="Frolova A."/>
            <person name="Merkel A.Y."/>
            <person name="Slobodkin A.I."/>
        </authorList>
    </citation>
    <scope>NUCLEOTIDE SEQUENCE [LARGE SCALE GENOMIC DNA]</scope>
    <source>
        <strain evidence="16 17">H1</strain>
    </source>
</reference>
<evidence type="ECO:0000256" key="4">
    <source>
        <dbReference type="ARBA" id="ARBA00022679"/>
    </source>
</evidence>
<evidence type="ECO:0000259" key="15">
    <source>
        <dbReference type="SMART" id="SM00562"/>
    </source>
</evidence>
<keyword evidence="6 11" id="KW-0547">Nucleotide-binding</keyword>
<organism evidence="16 17">
    <name type="scientific">Desulfobotulus pelophilus</name>
    <dbReference type="NCBI Taxonomy" id="2823377"/>
    <lineage>
        <taxon>Bacteria</taxon>
        <taxon>Pseudomonadati</taxon>
        <taxon>Thermodesulfobacteriota</taxon>
        <taxon>Desulfobacteria</taxon>
        <taxon>Desulfobacterales</taxon>
        <taxon>Desulfobacteraceae</taxon>
        <taxon>Desulfobotulus</taxon>
    </lineage>
</organism>
<comment type="subunit">
    <text evidence="11">Homotetramer.</text>
</comment>
<keyword evidence="2 11" id="KW-0963">Cytoplasm</keyword>
<dbReference type="Gene3D" id="3.30.70.141">
    <property type="entry name" value="Nucleoside diphosphate kinase-like domain"/>
    <property type="match status" value="1"/>
</dbReference>
<dbReference type="InterPro" id="IPR036850">
    <property type="entry name" value="NDK-like_dom_sf"/>
</dbReference>
<feature type="domain" description="Nucleoside diphosphate kinase-like" evidence="15">
    <location>
        <begin position="1"/>
        <end position="135"/>
    </location>
</feature>
<proteinExistence type="inferred from homology"/>
<comment type="catalytic activity">
    <reaction evidence="11">
        <text>a ribonucleoside 5'-diphosphate + ATP = a ribonucleoside 5'-triphosphate + ADP</text>
        <dbReference type="Rhea" id="RHEA:18113"/>
        <dbReference type="ChEBI" id="CHEBI:30616"/>
        <dbReference type="ChEBI" id="CHEBI:57930"/>
        <dbReference type="ChEBI" id="CHEBI:61557"/>
        <dbReference type="ChEBI" id="CHEBI:456216"/>
        <dbReference type="EC" id="2.7.4.6"/>
    </reaction>
</comment>
<evidence type="ECO:0000256" key="5">
    <source>
        <dbReference type="ARBA" id="ARBA00022723"/>
    </source>
</evidence>
<comment type="similarity">
    <text evidence="1 11 12 13">Belongs to the NDK family.</text>
</comment>
<feature type="binding site" evidence="11 12">
    <location>
        <position position="57"/>
    </location>
    <ligand>
        <name>ATP</name>
        <dbReference type="ChEBI" id="CHEBI:30616"/>
    </ligand>
</feature>
<evidence type="ECO:0000256" key="10">
    <source>
        <dbReference type="ARBA" id="ARBA00023080"/>
    </source>
</evidence>
<sequence length="137" mass="15493">MEQTLALIKPDAVASNAVGAIIQRMEREEFRICAMRMLHLSTHEAATFYHAHKGKSFFDSLVSFMTSGPLVALVLERENAISHWRKIMGATDYRKAEEGSLRKEFATALERNAVHGSDAEETAREEIAFFFSTRERA</sequence>
<evidence type="ECO:0000256" key="11">
    <source>
        <dbReference type="HAMAP-Rule" id="MF_00451"/>
    </source>
</evidence>
<comment type="function">
    <text evidence="11">Major role in the synthesis of nucleoside triphosphates other than ATP. The ATP gamma phosphate is transferred to the NDP beta phosphate via a ping-pong mechanism, using a phosphorylated active-site intermediate.</text>
</comment>
<keyword evidence="17" id="KW-1185">Reference proteome</keyword>
<dbReference type="PANTHER" id="PTHR46161">
    <property type="entry name" value="NUCLEOSIDE DIPHOSPHATE KINASE"/>
    <property type="match status" value="1"/>
</dbReference>
<evidence type="ECO:0000256" key="8">
    <source>
        <dbReference type="ARBA" id="ARBA00022840"/>
    </source>
</evidence>
<feature type="binding site" evidence="11 12">
    <location>
        <position position="85"/>
    </location>
    <ligand>
        <name>ATP</name>
        <dbReference type="ChEBI" id="CHEBI:30616"/>
    </ligand>
</feature>
<dbReference type="HAMAP" id="MF_00451">
    <property type="entry name" value="NDP_kinase"/>
    <property type="match status" value="1"/>
</dbReference>
<dbReference type="EC" id="2.7.4.6" evidence="11 14"/>
<dbReference type="NCBIfam" id="NF001908">
    <property type="entry name" value="PRK00668.1"/>
    <property type="match status" value="1"/>
</dbReference>
<keyword evidence="4 11" id="KW-0808">Transferase</keyword>
<dbReference type="InterPro" id="IPR001564">
    <property type="entry name" value="Nucleoside_diP_kinase"/>
</dbReference>
<evidence type="ECO:0000256" key="2">
    <source>
        <dbReference type="ARBA" id="ARBA00022490"/>
    </source>
</evidence>
<evidence type="ECO:0000256" key="3">
    <source>
        <dbReference type="ARBA" id="ARBA00022553"/>
    </source>
</evidence>
<dbReference type="PRINTS" id="PR01243">
    <property type="entry name" value="NUCDPKINASE"/>
</dbReference>
<dbReference type="PANTHER" id="PTHR46161:SF3">
    <property type="entry name" value="NUCLEOSIDE DIPHOSPHATE KINASE DDB_G0292928-RELATED"/>
    <property type="match status" value="1"/>
</dbReference>
<evidence type="ECO:0000256" key="13">
    <source>
        <dbReference type="RuleBase" id="RU004011"/>
    </source>
</evidence>
<dbReference type="PROSITE" id="PS00469">
    <property type="entry name" value="NDPK"/>
    <property type="match status" value="1"/>
</dbReference>
<dbReference type="Proteomes" id="UP001209681">
    <property type="component" value="Unassembled WGS sequence"/>
</dbReference>
<comment type="subcellular location">
    <subcellularLocation>
        <location evidence="11">Cytoplasm</location>
    </subcellularLocation>
</comment>